<reference evidence="2" key="1">
    <citation type="submission" date="2020-06" db="EMBL/GenBank/DDBJ databases">
        <title>Draft genomic sequence of Geomonas sp. Red330.</title>
        <authorList>
            <person name="Itoh H."/>
            <person name="Zhenxing X."/>
            <person name="Ushijima N."/>
            <person name="Masuda Y."/>
            <person name="Shiratori Y."/>
            <person name="Senoo K."/>
        </authorList>
    </citation>
    <scope>NUCLEOTIDE SEQUENCE [LARGE SCALE GENOMIC DNA]</scope>
    <source>
        <strain evidence="2">Red330</strain>
    </source>
</reference>
<organism evidence="1 2">
    <name type="scientific">Geomonas silvestris</name>
    <dbReference type="NCBI Taxonomy" id="2740184"/>
    <lineage>
        <taxon>Bacteria</taxon>
        <taxon>Pseudomonadati</taxon>
        <taxon>Thermodesulfobacteriota</taxon>
        <taxon>Desulfuromonadia</taxon>
        <taxon>Geobacterales</taxon>
        <taxon>Geobacteraceae</taxon>
        <taxon>Geomonas</taxon>
    </lineage>
</organism>
<dbReference type="AlphaFoldDB" id="A0A6V8MEY7"/>
<name>A0A6V8MEY7_9BACT</name>
<dbReference type="Proteomes" id="UP000556026">
    <property type="component" value="Unassembled WGS sequence"/>
</dbReference>
<evidence type="ECO:0000313" key="2">
    <source>
        <dbReference type="Proteomes" id="UP000556026"/>
    </source>
</evidence>
<proteinExistence type="predicted"/>
<evidence type="ECO:0000313" key="1">
    <source>
        <dbReference type="EMBL" id="GFO58414.1"/>
    </source>
</evidence>
<keyword evidence="2" id="KW-1185">Reference proteome</keyword>
<protein>
    <submittedName>
        <fullName evidence="1">Uncharacterized protein</fullName>
    </submittedName>
</protein>
<accession>A0A6V8MEY7</accession>
<dbReference type="RefSeq" id="WP_183353283.1">
    <property type="nucleotide sequence ID" value="NZ_BLXX01000002.1"/>
</dbReference>
<comment type="caution">
    <text evidence="1">The sequence shown here is derived from an EMBL/GenBank/DDBJ whole genome shotgun (WGS) entry which is preliminary data.</text>
</comment>
<dbReference type="EMBL" id="BLXX01000002">
    <property type="protein sequence ID" value="GFO58414.1"/>
    <property type="molecule type" value="Genomic_DNA"/>
</dbReference>
<sequence length="127" mass="14843">MLVISERQMEAMGKAMMDRFVAITLDFIRINFPEWSGSQSNDALTAFVRSMIKFAQEHEIRQEISIQKLIEYKILFQFDTPLSPQLVSILTKVDLAEDSRLEYFKRQIEDLSPLIKLTLEGVMENWP</sequence>
<gene>
    <name evidence="1" type="ORF">GMST_07390</name>
</gene>